<name>A0ABU9UES2_9SPIR</name>
<protein>
    <recommendedName>
        <fullName evidence="3">Flagellar assembly protein FliH</fullName>
    </recommendedName>
</protein>
<evidence type="ECO:0000313" key="11">
    <source>
        <dbReference type="Proteomes" id="UP001466331"/>
    </source>
</evidence>
<dbReference type="NCBIfam" id="NF005198">
    <property type="entry name" value="PRK06669.1-3"/>
    <property type="match status" value="1"/>
</dbReference>
<proteinExistence type="inferred from homology"/>
<feature type="coiled-coil region" evidence="8">
    <location>
        <begin position="90"/>
        <end position="143"/>
    </location>
</feature>
<keyword evidence="10" id="KW-0966">Cell projection</keyword>
<evidence type="ECO:0000256" key="7">
    <source>
        <dbReference type="ARBA" id="ARBA00023225"/>
    </source>
</evidence>
<keyword evidence="5" id="KW-1005">Bacterial flagellum biogenesis</keyword>
<keyword evidence="10" id="KW-0969">Cilium</keyword>
<reference evidence="10 11" key="1">
    <citation type="submission" date="2024-03" db="EMBL/GenBank/DDBJ databases">
        <title>Ignisphaera cupida sp. nov., a hyperthermophilic hydrolytic archaeon from a hot spring of Kamchatka, and proposal of Ignisphaeraceae fam. nov.</title>
        <authorList>
            <person name="Podosokorskaya O.A."/>
            <person name="Elcheninov A.G."/>
            <person name="Maltseva A.I."/>
            <person name="Zayulina K.S."/>
            <person name="Novikov A."/>
            <person name="Merkel A.Y."/>
        </authorList>
    </citation>
    <scope>NUCLEOTIDE SEQUENCE [LARGE SCALE GENOMIC DNA]</scope>
    <source>
        <strain evidence="10 11">38H-sp</strain>
    </source>
</reference>
<keyword evidence="10" id="KW-0282">Flagellum</keyword>
<evidence type="ECO:0000256" key="8">
    <source>
        <dbReference type="SAM" id="Coils"/>
    </source>
</evidence>
<gene>
    <name evidence="10" type="primary">fliH</name>
    <name evidence="10" type="ORF">WKV44_08915</name>
</gene>
<evidence type="ECO:0000256" key="6">
    <source>
        <dbReference type="ARBA" id="ARBA00022927"/>
    </source>
</evidence>
<accession>A0ABU9UES2</accession>
<dbReference type="InterPro" id="IPR018035">
    <property type="entry name" value="Flagellar_FliH/T3SS_HrpE"/>
</dbReference>
<dbReference type="SUPFAM" id="SSF160527">
    <property type="entry name" value="V-type ATPase subunit E-like"/>
    <property type="match status" value="1"/>
</dbReference>
<dbReference type="PANTHER" id="PTHR34982:SF1">
    <property type="entry name" value="FLAGELLAR ASSEMBLY PROTEIN FLIH"/>
    <property type="match status" value="1"/>
</dbReference>
<dbReference type="RefSeq" id="WP_420070113.1">
    <property type="nucleotide sequence ID" value="NZ_JBCHKQ010000004.1"/>
</dbReference>
<keyword evidence="8" id="KW-0175">Coiled coil</keyword>
<keyword evidence="7" id="KW-1006">Bacterial flagellum protein export</keyword>
<dbReference type="InterPro" id="IPR051472">
    <property type="entry name" value="T3SS_Stator/FliH"/>
</dbReference>
<evidence type="ECO:0000313" key="10">
    <source>
        <dbReference type="EMBL" id="MEM5948662.1"/>
    </source>
</evidence>
<dbReference type="PANTHER" id="PTHR34982">
    <property type="entry name" value="YOP PROTEINS TRANSLOCATION PROTEIN L"/>
    <property type="match status" value="1"/>
</dbReference>
<keyword evidence="6" id="KW-0653">Protein transport</keyword>
<comment type="caution">
    <text evidence="10">The sequence shown here is derived from an EMBL/GenBank/DDBJ whole genome shotgun (WGS) entry which is preliminary data.</text>
</comment>
<comment type="function">
    <text evidence="1">Needed for flagellar regrowth and assembly.</text>
</comment>
<evidence type="ECO:0000256" key="4">
    <source>
        <dbReference type="ARBA" id="ARBA00022448"/>
    </source>
</evidence>
<evidence type="ECO:0000256" key="3">
    <source>
        <dbReference type="ARBA" id="ARBA00016507"/>
    </source>
</evidence>
<organism evidence="10 11">
    <name type="scientific">Rarispira pelagica</name>
    <dbReference type="NCBI Taxonomy" id="3141764"/>
    <lineage>
        <taxon>Bacteria</taxon>
        <taxon>Pseudomonadati</taxon>
        <taxon>Spirochaetota</taxon>
        <taxon>Spirochaetia</taxon>
        <taxon>Winmispirales</taxon>
        <taxon>Winmispiraceae</taxon>
        <taxon>Rarispira</taxon>
    </lineage>
</organism>
<evidence type="ECO:0000256" key="2">
    <source>
        <dbReference type="ARBA" id="ARBA00006602"/>
    </source>
</evidence>
<feature type="domain" description="Flagellar assembly protein FliH/Type III secretion system HrpE" evidence="9">
    <location>
        <begin position="163"/>
        <end position="289"/>
    </location>
</feature>
<sequence length="311" mass="35122">MAKHIFKSNEIVPLKTKMSLANPEIKEHAKQEIQSPLEADVKDIQIPDISAIVKEAEEFKANWEKEKEAMISTARAEADRIISEAEKIAFEEVKKRNEEAARIKAEAAKEAEKIVSDAQDRVNKLIEEAKAKADEIKEAAREEGYREGREEGYREGREEALKIVERLKTVITRVVGERARIMEESEAQIVQLVLLIAKKVIKVLSENQKNIVVNNVVQALRKLKTKSDVVIRVNIDDLDVASEHIQDIIEKIEELGNVTVIEDSSVDRGGCIIETDFGDIDARIATQLGEIEERILETIPIKVVSKKQENE</sequence>
<comment type="similarity">
    <text evidence="2">Belongs to the FliH family.</text>
</comment>
<dbReference type="Pfam" id="PF02108">
    <property type="entry name" value="FliH"/>
    <property type="match status" value="1"/>
</dbReference>
<evidence type="ECO:0000256" key="5">
    <source>
        <dbReference type="ARBA" id="ARBA00022795"/>
    </source>
</evidence>
<keyword evidence="11" id="KW-1185">Reference proteome</keyword>
<dbReference type="EMBL" id="JBCHKQ010000004">
    <property type="protein sequence ID" value="MEM5948662.1"/>
    <property type="molecule type" value="Genomic_DNA"/>
</dbReference>
<keyword evidence="4" id="KW-0813">Transport</keyword>
<evidence type="ECO:0000259" key="9">
    <source>
        <dbReference type="Pfam" id="PF02108"/>
    </source>
</evidence>
<dbReference type="Proteomes" id="UP001466331">
    <property type="component" value="Unassembled WGS sequence"/>
</dbReference>
<evidence type="ECO:0000256" key="1">
    <source>
        <dbReference type="ARBA" id="ARBA00003041"/>
    </source>
</evidence>